<feature type="compositionally biased region" description="Basic and acidic residues" evidence="1">
    <location>
        <begin position="63"/>
        <end position="74"/>
    </location>
</feature>
<evidence type="ECO:0000313" key="3">
    <source>
        <dbReference type="Proteomes" id="UP000037923"/>
    </source>
</evidence>
<feature type="compositionally biased region" description="Basic residues" evidence="1">
    <location>
        <begin position="75"/>
        <end position="85"/>
    </location>
</feature>
<sequence length="648" mass="70317">MDAGSVVNALLARHNAHLNETNAKGALRRARKGQDVATTSARPPPKVMEAVRRGVNPLMLGADLHRTESAAREKAKQKRAGRASSRRTGPSRGRKCDESRRTTNVNSNTLKGESKAAALLPTPRKAALAREEAVSKTLAARHRELRAQPQGEAEERKRLRSTSSTSDVPQRRFSGGADASGSDREGGAAQRARTEQNLSTPTPALCHNKKDGTAAVAKPRRDLWRRRCTIRKILRLSRGVSRATALRRYWYTKLDAGAAQLSSPSADADAPAQEPDHRSKDDLDQTTKTSSRQLAPDAAEATCAARRRRAARRCVLARYHARVQVRRSETETSVAAVITAEEKNGANSVSIPTRRLTRRQYKAGVNELLHHADTEMWGLAIRAVVERREVLQRIASSCTAAVSEKGSGNGGVLPLLLARHFPLFGAEAEVQELEVRAPRVNRRRTRHRRRARYAADNNAGENPSDRNGTEAAASSAARLCVLQRHRGIVVEDYSDTVGVLLLPPSVEGQRAWAAAVQQTCASTSAALRRTEGAAALQRLRVSALSPRVVRVPKHFPGASGALTELLPLMLAATRHRSTRKAGDAFSSATPSPAARSAGTRVLAAIFCGEVNPQLNAMDATPSENRNADATKLSATPNYPLKRLQNRCL</sequence>
<dbReference type="EMBL" id="LGTL01000019">
    <property type="protein sequence ID" value="KPA76771.1"/>
    <property type="molecule type" value="Genomic_DNA"/>
</dbReference>
<feature type="compositionally biased region" description="Polar residues" evidence="1">
    <location>
        <begin position="102"/>
        <end position="111"/>
    </location>
</feature>
<keyword evidence="3" id="KW-1185">Reference proteome</keyword>
<feature type="region of interest" description="Disordered" evidence="1">
    <location>
        <begin position="260"/>
        <end position="301"/>
    </location>
</feature>
<protein>
    <submittedName>
        <fullName evidence="2">Uncharacterized protein</fullName>
    </submittedName>
</protein>
<organism evidence="2 3">
    <name type="scientific">Leptomonas pyrrhocoris</name>
    <name type="common">Firebug parasite</name>
    <dbReference type="NCBI Taxonomy" id="157538"/>
    <lineage>
        <taxon>Eukaryota</taxon>
        <taxon>Discoba</taxon>
        <taxon>Euglenozoa</taxon>
        <taxon>Kinetoplastea</taxon>
        <taxon>Metakinetoplastina</taxon>
        <taxon>Trypanosomatida</taxon>
        <taxon>Trypanosomatidae</taxon>
        <taxon>Leishmaniinae</taxon>
        <taxon>Leptomonas</taxon>
    </lineage>
</organism>
<accession>A0A0N0VDW5</accession>
<reference evidence="2 3" key="1">
    <citation type="submission" date="2015-07" db="EMBL/GenBank/DDBJ databases">
        <title>High-quality genome of monoxenous trypanosomatid Leptomonas pyrrhocoris.</title>
        <authorList>
            <person name="Flegontov P."/>
            <person name="Butenko A."/>
            <person name="Firsov S."/>
            <person name="Vlcek C."/>
            <person name="Logacheva M.D."/>
            <person name="Field M."/>
            <person name="Filatov D."/>
            <person name="Flegontova O."/>
            <person name="Gerasimov E."/>
            <person name="Jackson A.P."/>
            <person name="Kelly S."/>
            <person name="Opperdoes F."/>
            <person name="O'Reilly A."/>
            <person name="Votypka J."/>
            <person name="Yurchenko V."/>
            <person name="Lukes J."/>
        </authorList>
    </citation>
    <scope>NUCLEOTIDE SEQUENCE [LARGE SCALE GENOMIC DNA]</scope>
    <source>
        <strain evidence="2">H10</strain>
    </source>
</reference>
<dbReference type="VEuPathDB" id="TriTrypDB:LpyrH10_19_1440"/>
<dbReference type="AlphaFoldDB" id="A0A0N0VDW5"/>
<feature type="compositionally biased region" description="Low complexity" evidence="1">
    <location>
        <begin position="260"/>
        <end position="273"/>
    </location>
</feature>
<feature type="region of interest" description="Disordered" evidence="1">
    <location>
        <begin position="444"/>
        <end position="470"/>
    </location>
</feature>
<feature type="compositionally biased region" description="Basic and acidic residues" evidence="1">
    <location>
        <begin position="274"/>
        <end position="285"/>
    </location>
</feature>
<dbReference type="OrthoDB" id="241557at2759"/>
<dbReference type="OMA" id="LRRYWYT"/>
<comment type="caution">
    <text evidence="2">The sequence shown here is derived from an EMBL/GenBank/DDBJ whole genome shotgun (WGS) entry which is preliminary data.</text>
</comment>
<name>A0A0N0VDW5_LEPPY</name>
<feature type="region of interest" description="Disordered" evidence="1">
    <location>
        <begin position="615"/>
        <end position="636"/>
    </location>
</feature>
<dbReference type="GeneID" id="26907878"/>
<proteinExistence type="predicted"/>
<evidence type="ECO:0000313" key="2">
    <source>
        <dbReference type="EMBL" id="KPA76771.1"/>
    </source>
</evidence>
<gene>
    <name evidence="2" type="ORF">ABB37_07593</name>
</gene>
<feature type="region of interest" description="Disordered" evidence="1">
    <location>
        <begin position="62"/>
        <end position="218"/>
    </location>
</feature>
<feature type="region of interest" description="Disordered" evidence="1">
    <location>
        <begin position="21"/>
        <end position="44"/>
    </location>
</feature>
<evidence type="ECO:0000256" key="1">
    <source>
        <dbReference type="SAM" id="MobiDB-lite"/>
    </source>
</evidence>
<dbReference type="Proteomes" id="UP000037923">
    <property type="component" value="Unassembled WGS sequence"/>
</dbReference>
<dbReference type="RefSeq" id="XP_015655210.1">
    <property type="nucleotide sequence ID" value="XM_015806288.1"/>
</dbReference>